<organism evidence="2 3">
    <name type="scientific">Eikenella corrodens</name>
    <dbReference type="NCBI Taxonomy" id="539"/>
    <lineage>
        <taxon>Bacteria</taxon>
        <taxon>Pseudomonadati</taxon>
        <taxon>Pseudomonadota</taxon>
        <taxon>Betaproteobacteria</taxon>
        <taxon>Neisseriales</taxon>
        <taxon>Neisseriaceae</taxon>
        <taxon>Eikenella</taxon>
    </lineage>
</organism>
<dbReference type="Proteomes" id="UP000077589">
    <property type="component" value="Unassembled WGS sequence"/>
</dbReference>
<name>A0A1A9RFY4_EIKCO</name>
<feature type="compositionally biased region" description="Basic residues" evidence="1">
    <location>
        <begin position="60"/>
        <end position="73"/>
    </location>
</feature>
<dbReference type="EMBL" id="LXSG01000035">
    <property type="protein sequence ID" value="OAM17825.1"/>
    <property type="molecule type" value="Genomic_DNA"/>
</dbReference>
<evidence type="ECO:0000313" key="3">
    <source>
        <dbReference type="Proteomes" id="UP000077589"/>
    </source>
</evidence>
<protein>
    <submittedName>
        <fullName evidence="2">Uncharacterized protein</fullName>
    </submittedName>
</protein>
<sequence>MSGIRKAMSGIEKTLIALALGSLPAGNSLYNLPHPRPRPVQFDGIPPARWHHTGTAAVKRAARKARNRRKAKR</sequence>
<dbReference type="AlphaFoldDB" id="A0A1A9RFY4"/>
<accession>A0A1A9RFY4</accession>
<comment type="caution">
    <text evidence="2">The sequence shown here is derived from an EMBL/GenBank/DDBJ whole genome shotgun (WGS) entry which is preliminary data.</text>
</comment>
<feature type="region of interest" description="Disordered" evidence="1">
    <location>
        <begin position="54"/>
        <end position="73"/>
    </location>
</feature>
<dbReference type="RefSeq" id="WP_064087992.1">
    <property type="nucleotide sequence ID" value="NZ_LXSG01000035.1"/>
</dbReference>
<gene>
    <name evidence="2" type="ORF">A7P90_08960</name>
</gene>
<dbReference type="STRING" id="539.A7P85_08650"/>
<evidence type="ECO:0000256" key="1">
    <source>
        <dbReference type="SAM" id="MobiDB-lite"/>
    </source>
</evidence>
<reference evidence="3" key="1">
    <citation type="submission" date="2016-05" db="EMBL/GenBank/DDBJ databases">
        <title>Draft genome of Corynebacterium afermentans subsp. afermentans LCDC 88199T.</title>
        <authorList>
            <person name="Bernier A.-M."/>
            <person name="Bernard K."/>
        </authorList>
    </citation>
    <scope>NUCLEOTIDE SEQUENCE [LARGE SCALE GENOMIC DNA]</scope>
    <source>
        <strain evidence="3">NML04-0072</strain>
    </source>
</reference>
<proteinExistence type="predicted"/>
<evidence type="ECO:0000313" key="2">
    <source>
        <dbReference type="EMBL" id="OAM17825.1"/>
    </source>
</evidence>